<dbReference type="RefSeq" id="WP_142116511.1">
    <property type="nucleotide sequence ID" value="NZ_BOQM01000026.1"/>
</dbReference>
<evidence type="ECO:0000259" key="7">
    <source>
        <dbReference type="Pfam" id="PF07669"/>
    </source>
</evidence>
<dbReference type="GO" id="GO:0009007">
    <property type="term" value="F:site-specific DNA-methyltransferase (adenine-specific) activity"/>
    <property type="evidence" value="ECO:0007669"/>
    <property type="project" value="UniProtKB-EC"/>
</dbReference>
<accession>A0A542XR23</accession>
<organism evidence="9 10">
    <name type="scientific">Salinispora arenicola</name>
    <dbReference type="NCBI Taxonomy" id="168697"/>
    <lineage>
        <taxon>Bacteria</taxon>
        <taxon>Bacillati</taxon>
        <taxon>Actinomycetota</taxon>
        <taxon>Actinomycetes</taxon>
        <taxon>Micromonosporales</taxon>
        <taxon>Micromonosporaceae</taxon>
        <taxon>Salinispora</taxon>
    </lineage>
</organism>
<evidence type="ECO:0000256" key="4">
    <source>
        <dbReference type="ARBA" id="ARBA00022691"/>
    </source>
</evidence>
<evidence type="ECO:0000256" key="2">
    <source>
        <dbReference type="ARBA" id="ARBA00022603"/>
    </source>
</evidence>
<keyword evidence="3" id="KW-0808">Transferase</keyword>
<feature type="region of interest" description="Disordered" evidence="6">
    <location>
        <begin position="1647"/>
        <end position="1666"/>
    </location>
</feature>
<gene>
    <name evidence="9" type="ORF">FB564_3303</name>
    <name evidence="8" type="ORF">Sar04_33500</name>
</gene>
<dbReference type="Gene3D" id="3.40.50.150">
    <property type="entry name" value="Vaccinia Virus protein VP39"/>
    <property type="match status" value="2"/>
</dbReference>
<keyword evidence="8" id="KW-0255">Endonuclease</keyword>
<sequence>MAWTSITNYGEYISEHYLTSLLKGDLEDLRRRWKSAEESRPSSAAGIKALGRSFFTHRDRITEQLLTTNPVEVHSDRALGLLTGPKGAGAALTDPRVVDQVRVLNDMVLSALGYHGPGDDHTDHAWLRRTDLEVVHLEQHRKVPVALAVPATSTAGGPELVALDATWADTCEGVVDTDGGSLLLDPIVLDRNEQITHAGKAIEFLFGADDPPRYVLLLAGNVVLLADRAAWPRQYLAVDLTQALQAKDDAPGGELETIAALFGAESLLPHNGQSALAGLVDNGHKHAISVSKELREALRQSVELIAQEILDRINAQGADPDDLGDNLARRLTEQSLRYLYRILFLLYAEARPELGILPSRDEAYQSGYGLGRLAETVSYELPEEAENGLYFHQSLELLFRLVDQGYRARTPDEEVLDDEGVPIAVDRVGIRFEALKSDLFDPTRTDLIGEQVRGGPRTVDTRLRNACLWRVLNLLTLTPEPGRRAGRGRSGRRGHGGQRGYISYAQLGINQLGAVYEGLMSDTGFFAPDDVYEVAKTVKASGTTLDGDTKEYADPSKGTWIVPVNQASDYDEKYFVLRPHPVTGELERVQHAKGSFVYRLSGRERQRSASYYTPEVLTQCTVRHALAELLTDDMSARDILELTVCEPALGSGAFLNEAINQLADAYLDRAQRECGKRLLPDKMEVERQKVKAYIALHNCYGVDLNPTAVELAEVSVWLNVMHEKLQAPWFGLHLRAGNSLIGARRAVYSADLLKRGAWRTTPPTDRAMTCSADGQLVNQIADDEIHHFLLPAQGWGAVVDAPQAKELAPDEREALMKWRKQIRTMPTDKKTRDRLLALAQRVERLWELTRKRIARSEQEIRRHIDVWGVDPDRPLPQPASGVVTRDEIVKALYEDRESPYNRLKIVMDAWCALWFWPVGQGIDITPPTLDEWLDFCEAVLGIQPAKAKAGGGKRASVAGHDDVLGMFGAGGVFQQLAAEDAMDRAVARCMSIDRTAIDGRFAWWSVLTDVAERERFFHWELEFAQIFAKGGFDLQVGNPPWTKLSRSDTDAVMDMEPKWGLAGAPPQDWNVVKGFLKSQNSLLVREYLRETARAEAMSEFLGSTTEHPLLAGVMTNLYLSFIERSWLNQRANGIVGLIHEEGPFTDPNCGRLRSEMYPRLRRHFQFGNNLLLFEEVDNNKIFGICIYGAARPIRFLQLARLVHPSIADGSFDREDTGETPGIQYASGGWDVRPDSRRVITVTLETLSDWARLVDEPNTPPDEARILRPLTVDDNAAARTIINSRSRLGEFNFFWTPGLHERGAQEAGLTTRKTMIPSKLQDVVLQGPHFTTLNPFAKQPNPGCKSNKDYTAWDLVTLPGSPIPRTNYQRTCHPAMFKTDRDEWGGEVAANNWRVVWRNMIVAGTERTHHAAILPPGPTHVHTVHTMALADTRKTATVAGLWASLPFDFICKVSGGSKVNVDFVRQFPAPLEHPLITPLLLRTLRLNCLTHDYAPLWAELFDEAWLADRWADPTLERTPLGSVRPEWSAVTPLRTDYDRRLALVEIDALVAIMLGLTAEQLCAMYRSQFAVLRKYEWEMFFAPDGHKIGAETHNRGVRQTAEEAEIVKAWKKAQLNPSAPEPIIPDGWVKPDREKEMTHAYEEFQRRLADGEYPDVPDGAASGAGRP</sequence>
<evidence type="ECO:0000256" key="1">
    <source>
        <dbReference type="ARBA" id="ARBA00011900"/>
    </source>
</evidence>
<evidence type="ECO:0000313" key="8">
    <source>
        <dbReference type="EMBL" id="GIM86614.1"/>
    </source>
</evidence>
<evidence type="ECO:0000256" key="5">
    <source>
        <dbReference type="ARBA" id="ARBA00047942"/>
    </source>
</evidence>
<name>A0A542XR23_SALAC</name>
<dbReference type="GO" id="GO:0032259">
    <property type="term" value="P:methylation"/>
    <property type="evidence" value="ECO:0007669"/>
    <property type="project" value="UniProtKB-KW"/>
</dbReference>
<keyword evidence="8" id="KW-0378">Hydrolase</keyword>
<dbReference type="Pfam" id="PF07669">
    <property type="entry name" value="Eco57I"/>
    <property type="match status" value="1"/>
</dbReference>
<dbReference type="GO" id="GO:0006304">
    <property type="term" value="P:DNA modification"/>
    <property type="evidence" value="ECO:0007669"/>
    <property type="project" value="InterPro"/>
</dbReference>
<reference evidence="8 11" key="2">
    <citation type="submission" date="2021-03" db="EMBL/GenBank/DDBJ databases">
        <title>Whole genome shotgun sequence of Salinispora arenicola NBRC 105043.</title>
        <authorList>
            <person name="Komaki H."/>
            <person name="Tamura T."/>
        </authorList>
    </citation>
    <scope>NUCLEOTIDE SEQUENCE [LARGE SCALE GENOMIC DNA]</scope>
    <source>
        <strain evidence="8 11">NBRC 105043</strain>
    </source>
</reference>
<dbReference type="InterPro" id="IPR029063">
    <property type="entry name" value="SAM-dependent_MTases_sf"/>
</dbReference>
<keyword evidence="8" id="KW-0540">Nuclease</keyword>
<dbReference type="SUPFAM" id="SSF53335">
    <property type="entry name" value="S-adenosyl-L-methionine-dependent methyltransferases"/>
    <property type="match status" value="1"/>
</dbReference>
<comment type="catalytic activity">
    <reaction evidence="5">
        <text>a 2'-deoxyadenosine in DNA + S-adenosyl-L-methionine = an N(6)-methyl-2'-deoxyadenosine in DNA + S-adenosyl-L-homocysteine + H(+)</text>
        <dbReference type="Rhea" id="RHEA:15197"/>
        <dbReference type="Rhea" id="RHEA-COMP:12418"/>
        <dbReference type="Rhea" id="RHEA-COMP:12419"/>
        <dbReference type="ChEBI" id="CHEBI:15378"/>
        <dbReference type="ChEBI" id="CHEBI:57856"/>
        <dbReference type="ChEBI" id="CHEBI:59789"/>
        <dbReference type="ChEBI" id="CHEBI:90615"/>
        <dbReference type="ChEBI" id="CHEBI:90616"/>
        <dbReference type="EC" id="2.1.1.72"/>
    </reaction>
</comment>
<dbReference type="PANTHER" id="PTHR33841">
    <property type="entry name" value="DNA METHYLTRANSFERASE YEEA-RELATED"/>
    <property type="match status" value="1"/>
</dbReference>
<evidence type="ECO:0000256" key="3">
    <source>
        <dbReference type="ARBA" id="ARBA00022679"/>
    </source>
</evidence>
<dbReference type="GeneID" id="93772514"/>
<dbReference type="InterPro" id="IPR011639">
    <property type="entry name" value="MethylTrfase_TaqI-like_dom"/>
</dbReference>
<protein>
    <recommendedName>
        <fullName evidence="1">site-specific DNA-methyltransferase (adenine-specific)</fullName>
        <ecNumber evidence="1">2.1.1.72</ecNumber>
    </recommendedName>
</protein>
<dbReference type="EC" id="2.1.1.72" evidence="1"/>
<reference evidence="9 10" key="1">
    <citation type="submission" date="2019-06" db="EMBL/GenBank/DDBJ databases">
        <title>Sequencing the genomes of 1000 actinobacteria strains.</title>
        <authorList>
            <person name="Klenk H.-P."/>
        </authorList>
    </citation>
    <scope>NUCLEOTIDE SEQUENCE [LARGE SCALE GENOMIC DNA]</scope>
    <source>
        <strain evidence="9 10">DSM 44819</strain>
    </source>
</reference>
<evidence type="ECO:0000256" key="6">
    <source>
        <dbReference type="SAM" id="MobiDB-lite"/>
    </source>
</evidence>
<keyword evidence="4" id="KW-0949">S-adenosyl-L-methionine</keyword>
<dbReference type="PANTHER" id="PTHR33841:SF1">
    <property type="entry name" value="DNA METHYLTRANSFERASE A"/>
    <property type="match status" value="1"/>
</dbReference>
<feature type="domain" description="Type II methyltransferase M.TaqI-like" evidence="7">
    <location>
        <begin position="1009"/>
        <end position="1048"/>
    </location>
</feature>
<comment type="caution">
    <text evidence="9">The sequence shown here is derived from an EMBL/GenBank/DDBJ whole genome shotgun (WGS) entry which is preliminary data.</text>
</comment>
<dbReference type="EMBL" id="VFOL01000001">
    <property type="protein sequence ID" value="TQL38123.1"/>
    <property type="molecule type" value="Genomic_DNA"/>
</dbReference>
<dbReference type="InterPro" id="IPR050953">
    <property type="entry name" value="N4_N6_ade-DNA_methylase"/>
</dbReference>
<keyword evidence="2" id="KW-0489">Methyltransferase</keyword>
<dbReference type="Proteomes" id="UP000315983">
    <property type="component" value="Unassembled WGS sequence"/>
</dbReference>
<proteinExistence type="predicted"/>
<dbReference type="GO" id="GO:0004519">
    <property type="term" value="F:endonuclease activity"/>
    <property type="evidence" value="ECO:0007669"/>
    <property type="project" value="UniProtKB-KW"/>
</dbReference>
<dbReference type="EMBL" id="BOQM01000026">
    <property type="protein sequence ID" value="GIM86614.1"/>
    <property type="molecule type" value="Genomic_DNA"/>
</dbReference>
<evidence type="ECO:0000313" key="11">
    <source>
        <dbReference type="Proteomes" id="UP000677457"/>
    </source>
</evidence>
<keyword evidence="11" id="KW-1185">Reference proteome</keyword>
<dbReference type="Proteomes" id="UP000677457">
    <property type="component" value="Unassembled WGS sequence"/>
</dbReference>
<evidence type="ECO:0000313" key="10">
    <source>
        <dbReference type="Proteomes" id="UP000315983"/>
    </source>
</evidence>
<evidence type="ECO:0000313" key="9">
    <source>
        <dbReference type="EMBL" id="TQL38123.1"/>
    </source>
</evidence>